<accession>A0A9J5Z1G5</accession>
<name>A0A9J5Z1G5_SOLCO</name>
<dbReference type="Proteomes" id="UP000824120">
    <property type="component" value="Chromosome 5"/>
</dbReference>
<keyword evidence="3" id="KW-1185">Reference proteome</keyword>
<reference evidence="2 3" key="1">
    <citation type="submission" date="2020-09" db="EMBL/GenBank/DDBJ databases">
        <title>De no assembly of potato wild relative species, Solanum commersonii.</title>
        <authorList>
            <person name="Cho K."/>
        </authorList>
    </citation>
    <scope>NUCLEOTIDE SEQUENCE [LARGE SCALE GENOMIC DNA]</scope>
    <source>
        <strain evidence="2">LZ3.2</strain>
        <tissue evidence="2">Leaf</tissue>
    </source>
</reference>
<evidence type="ECO:0000313" key="3">
    <source>
        <dbReference type="Proteomes" id="UP000824120"/>
    </source>
</evidence>
<evidence type="ECO:0000256" key="1">
    <source>
        <dbReference type="SAM" id="MobiDB-lite"/>
    </source>
</evidence>
<protein>
    <submittedName>
        <fullName evidence="2">Uncharacterized protein</fullName>
    </submittedName>
</protein>
<feature type="region of interest" description="Disordered" evidence="1">
    <location>
        <begin position="70"/>
        <end position="101"/>
    </location>
</feature>
<sequence length="101" mass="11594">MGAIVQSGEGNNNDNCMDLIPIIATKTSLVKSQSFRWLQQLATIGHDDQQCYVIHPELYPTKIERESKSIDQVKERTIEDTREGKHEELAKVLKDRRNGRE</sequence>
<comment type="caution">
    <text evidence="2">The sequence shown here is derived from an EMBL/GenBank/DDBJ whole genome shotgun (WGS) entry which is preliminary data.</text>
</comment>
<evidence type="ECO:0000313" key="2">
    <source>
        <dbReference type="EMBL" id="KAG5605759.1"/>
    </source>
</evidence>
<organism evidence="2 3">
    <name type="scientific">Solanum commersonii</name>
    <name type="common">Commerson's wild potato</name>
    <name type="synonym">Commerson's nightshade</name>
    <dbReference type="NCBI Taxonomy" id="4109"/>
    <lineage>
        <taxon>Eukaryota</taxon>
        <taxon>Viridiplantae</taxon>
        <taxon>Streptophyta</taxon>
        <taxon>Embryophyta</taxon>
        <taxon>Tracheophyta</taxon>
        <taxon>Spermatophyta</taxon>
        <taxon>Magnoliopsida</taxon>
        <taxon>eudicotyledons</taxon>
        <taxon>Gunneridae</taxon>
        <taxon>Pentapetalae</taxon>
        <taxon>asterids</taxon>
        <taxon>lamiids</taxon>
        <taxon>Solanales</taxon>
        <taxon>Solanaceae</taxon>
        <taxon>Solanoideae</taxon>
        <taxon>Solaneae</taxon>
        <taxon>Solanum</taxon>
    </lineage>
</organism>
<dbReference type="EMBL" id="JACXVP010000005">
    <property type="protein sequence ID" value="KAG5605759.1"/>
    <property type="molecule type" value="Genomic_DNA"/>
</dbReference>
<gene>
    <name evidence="2" type="ORF">H5410_027251</name>
</gene>
<proteinExistence type="predicted"/>
<dbReference type="AlphaFoldDB" id="A0A9J5Z1G5"/>